<sequence length="72" mass="8527">MLKQVLLVGLLGVSLTGCIVAPLDDHPNRHHSGYDRDDRPHWNKDRPNRPNWNHDRPSRPDWNQNRPSHQHR</sequence>
<dbReference type="Proteomes" id="UP001595455">
    <property type="component" value="Unassembled WGS sequence"/>
</dbReference>
<feature type="region of interest" description="Disordered" evidence="1">
    <location>
        <begin position="21"/>
        <end position="72"/>
    </location>
</feature>
<name>A0A371YU04_9GAMM</name>
<evidence type="ECO:0000313" key="5">
    <source>
        <dbReference type="Proteomes" id="UP001595455"/>
    </source>
</evidence>
<feature type="compositionally biased region" description="Polar residues" evidence="1">
    <location>
        <begin position="61"/>
        <end position="72"/>
    </location>
</feature>
<dbReference type="EMBL" id="PYIX02000003">
    <property type="protein sequence ID" value="RFC84929.1"/>
    <property type="molecule type" value="Genomic_DNA"/>
</dbReference>
<dbReference type="RefSeq" id="WP_107006990.1">
    <property type="nucleotide sequence ID" value="NZ_JAVIDQ010000001.1"/>
</dbReference>
<dbReference type="AlphaFoldDB" id="A0A371YU04"/>
<proteinExistence type="predicted"/>
<reference evidence="2" key="4">
    <citation type="submission" date="2024-09" db="EMBL/GenBank/DDBJ databases">
        <authorList>
            <person name="Sun Q."/>
            <person name="Mori K."/>
        </authorList>
    </citation>
    <scope>NUCLEOTIDE SEQUENCE</scope>
    <source>
        <strain evidence="2">KCTC 62575</strain>
    </source>
</reference>
<evidence type="ECO:0000313" key="3">
    <source>
        <dbReference type="EMBL" id="RFC84929.1"/>
    </source>
</evidence>
<organism evidence="3 4">
    <name type="scientific">Acinetobacter sichuanensis</name>
    <dbReference type="NCBI Taxonomy" id="2136183"/>
    <lineage>
        <taxon>Bacteria</taxon>
        <taxon>Pseudomonadati</taxon>
        <taxon>Pseudomonadota</taxon>
        <taxon>Gammaproteobacteria</taxon>
        <taxon>Moraxellales</taxon>
        <taxon>Moraxellaceae</taxon>
        <taxon>Acinetobacter</taxon>
    </lineage>
</organism>
<dbReference type="OrthoDB" id="6710258at2"/>
<reference evidence="3 4" key="2">
    <citation type="submission" date="2018-08" db="EMBL/GenBank/DDBJ databases">
        <title>The draft genome of Acinetobacter sichuanensis strain WCHAc060041.</title>
        <authorList>
            <person name="Qin J."/>
            <person name="Feng Y."/>
            <person name="Zong Z."/>
        </authorList>
    </citation>
    <scope>NUCLEOTIDE SEQUENCE [LARGE SCALE GENOMIC DNA]</scope>
    <source>
        <strain evidence="3 4">WCHAc060041</strain>
    </source>
</reference>
<comment type="caution">
    <text evidence="3">The sequence shown here is derived from an EMBL/GenBank/DDBJ whole genome shotgun (WGS) entry which is preliminary data.</text>
</comment>
<dbReference type="PROSITE" id="PS51257">
    <property type="entry name" value="PROKAR_LIPOPROTEIN"/>
    <property type="match status" value="1"/>
</dbReference>
<accession>A0A371YU04</accession>
<feature type="compositionally biased region" description="Basic and acidic residues" evidence="1">
    <location>
        <begin position="23"/>
        <end position="59"/>
    </location>
</feature>
<evidence type="ECO:0008006" key="6">
    <source>
        <dbReference type="Google" id="ProtNLM"/>
    </source>
</evidence>
<reference evidence="2" key="1">
    <citation type="journal article" date="2014" name="Int. J. Syst. Evol. Microbiol.">
        <title>Complete genome of a new Firmicutes species belonging to the dominant human colonic microbiota ('Ruminococcus bicirculans') reveals two chromosomes and a selective capacity to utilize plant glucans.</title>
        <authorList>
            <consortium name="NISC Comparative Sequencing Program"/>
            <person name="Wegmann U."/>
            <person name="Louis P."/>
            <person name="Goesmann A."/>
            <person name="Henrissat B."/>
            <person name="Duncan S.H."/>
            <person name="Flint H.J."/>
        </authorList>
    </citation>
    <scope>NUCLEOTIDE SEQUENCE</scope>
    <source>
        <strain evidence="2">KCTC 62575</strain>
    </source>
</reference>
<protein>
    <recommendedName>
        <fullName evidence="6">Lipoprotein</fullName>
    </recommendedName>
</protein>
<keyword evidence="5" id="KW-1185">Reference proteome</keyword>
<dbReference type="Proteomes" id="UP000240957">
    <property type="component" value="Unassembled WGS sequence"/>
</dbReference>
<evidence type="ECO:0000256" key="1">
    <source>
        <dbReference type="SAM" id="MobiDB-lite"/>
    </source>
</evidence>
<reference evidence="5" key="3">
    <citation type="journal article" date="2019" name="Int. J. Syst. Evol. Microbiol.">
        <title>The Global Catalogue of Microorganisms (GCM) 10K type strain sequencing project: providing services to taxonomists for standard genome sequencing and annotation.</title>
        <authorList>
            <consortium name="The Broad Institute Genomics Platform"/>
            <consortium name="The Broad Institute Genome Sequencing Center for Infectious Disease"/>
            <person name="Wu L."/>
            <person name="Ma J."/>
        </authorList>
    </citation>
    <scope>NUCLEOTIDE SEQUENCE [LARGE SCALE GENOMIC DNA]</scope>
    <source>
        <strain evidence="5">KCTC 62575</strain>
    </source>
</reference>
<evidence type="ECO:0000313" key="4">
    <source>
        <dbReference type="Proteomes" id="UP000240957"/>
    </source>
</evidence>
<dbReference type="EMBL" id="JBHRSF010000003">
    <property type="protein sequence ID" value="MFC2993883.1"/>
    <property type="molecule type" value="Genomic_DNA"/>
</dbReference>
<evidence type="ECO:0000313" key="2">
    <source>
        <dbReference type="EMBL" id="MFC2993883.1"/>
    </source>
</evidence>
<gene>
    <name evidence="2" type="ORF">ACFODO_01060</name>
    <name evidence="3" type="ORF">C9E89_003180</name>
</gene>